<evidence type="ECO:0000256" key="5">
    <source>
        <dbReference type="SAM" id="MobiDB-lite"/>
    </source>
</evidence>
<dbReference type="PROSITE" id="PS51477">
    <property type="entry name" value="PAH"/>
    <property type="match status" value="2"/>
</dbReference>
<feature type="domain" description="Histone deacetylase interacting" evidence="6">
    <location>
        <begin position="413"/>
        <end position="513"/>
    </location>
</feature>
<dbReference type="Pfam" id="PF08295">
    <property type="entry name" value="Sin3_corepress"/>
    <property type="match status" value="1"/>
</dbReference>
<feature type="region of interest" description="Disordered" evidence="5">
    <location>
        <begin position="816"/>
        <end position="835"/>
    </location>
</feature>
<dbReference type="EMBL" id="JAGKQM010000009">
    <property type="protein sequence ID" value="KAH0909795.1"/>
    <property type="molecule type" value="Genomic_DNA"/>
</dbReference>
<gene>
    <name evidence="7" type="ORF">HID58_033116</name>
</gene>
<dbReference type="PANTHER" id="PTHR12346:SF31">
    <property type="entry name" value="PAIRED AMPHIPATHIC HELIX PROTEIN SIN3-LIKE 5"/>
    <property type="match status" value="1"/>
</dbReference>
<name>A0ABQ8BYA9_BRANA</name>
<feature type="region of interest" description="Disordered" evidence="5">
    <location>
        <begin position="701"/>
        <end position="762"/>
    </location>
</feature>
<accession>A0ABQ8BYA9</accession>
<dbReference type="InterPro" id="IPR013194">
    <property type="entry name" value="HDAC_interact_dom"/>
</dbReference>
<feature type="region of interest" description="Disordered" evidence="5">
    <location>
        <begin position="774"/>
        <end position="806"/>
    </location>
</feature>
<keyword evidence="2" id="KW-0678">Repressor</keyword>
<dbReference type="Gene3D" id="1.20.1160.11">
    <property type="entry name" value="Paired amphipathic helix"/>
    <property type="match status" value="2"/>
</dbReference>
<dbReference type="SUPFAM" id="SSF47762">
    <property type="entry name" value="PAH2 domain"/>
    <property type="match status" value="2"/>
</dbReference>
<dbReference type="InterPro" id="IPR039774">
    <property type="entry name" value="Sin3-like"/>
</dbReference>
<dbReference type="InterPro" id="IPR003822">
    <property type="entry name" value="PAH"/>
</dbReference>
<dbReference type="SMART" id="SM00761">
    <property type="entry name" value="HDAC_interact"/>
    <property type="match status" value="1"/>
</dbReference>
<evidence type="ECO:0000313" key="8">
    <source>
        <dbReference type="Proteomes" id="UP000824890"/>
    </source>
</evidence>
<dbReference type="InterPro" id="IPR031693">
    <property type="entry name" value="Sin3_C"/>
</dbReference>
<feature type="compositionally biased region" description="Basic and acidic residues" evidence="5">
    <location>
        <begin position="797"/>
        <end position="806"/>
    </location>
</feature>
<dbReference type="Pfam" id="PF02671">
    <property type="entry name" value="PAH"/>
    <property type="match status" value="2"/>
</dbReference>
<evidence type="ECO:0000256" key="3">
    <source>
        <dbReference type="ARBA" id="ARBA00023242"/>
    </source>
</evidence>
<proteinExistence type="predicted"/>
<protein>
    <recommendedName>
        <fullName evidence="6">Histone deacetylase interacting domain-containing protein</fullName>
    </recommendedName>
</protein>
<organism evidence="7 8">
    <name type="scientific">Brassica napus</name>
    <name type="common">Rape</name>
    <dbReference type="NCBI Taxonomy" id="3708"/>
    <lineage>
        <taxon>Eukaryota</taxon>
        <taxon>Viridiplantae</taxon>
        <taxon>Streptophyta</taxon>
        <taxon>Embryophyta</taxon>
        <taxon>Tracheophyta</taxon>
        <taxon>Spermatophyta</taxon>
        <taxon>Magnoliopsida</taxon>
        <taxon>eudicotyledons</taxon>
        <taxon>Gunneridae</taxon>
        <taxon>Pentapetalae</taxon>
        <taxon>rosids</taxon>
        <taxon>malvids</taxon>
        <taxon>Brassicales</taxon>
        <taxon>Brassicaceae</taxon>
        <taxon>Brassiceae</taxon>
        <taxon>Brassica</taxon>
    </lineage>
</organism>
<dbReference type="Pfam" id="PF16879">
    <property type="entry name" value="Sin3a_C"/>
    <property type="match status" value="1"/>
</dbReference>
<evidence type="ECO:0000259" key="6">
    <source>
        <dbReference type="SMART" id="SM00761"/>
    </source>
</evidence>
<keyword evidence="3 4" id="KW-0539">Nucleus</keyword>
<dbReference type="PANTHER" id="PTHR12346">
    <property type="entry name" value="SIN3B-RELATED"/>
    <property type="match status" value="1"/>
</dbReference>
<evidence type="ECO:0000313" key="7">
    <source>
        <dbReference type="EMBL" id="KAH0909795.1"/>
    </source>
</evidence>
<feature type="compositionally biased region" description="Basic and acidic residues" evidence="5">
    <location>
        <begin position="42"/>
        <end position="52"/>
    </location>
</feature>
<comment type="subcellular location">
    <subcellularLocation>
        <location evidence="1 4">Nucleus</location>
    </subcellularLocation>
</comment>
<keyword evidence="8" id="KW-1185">Reference proteome</keyword>
<evidence type="ECO:0000256" key="4">
    <source>
        <dbReference type="PROSITE-ProRule" id="PRU00810"/>
    </source>
</evidence>
<dbReference type="InterPro" id="IPR036600">
    <property type="entry name" value="PAH_sf"/>
</dbReference>
<reference evidence="7 8" key="1">
    <citation type="submission" date="2021-05" db="EMBL/GenBank/DDBJ databases">
        <title>Genome Assembly of Synthetic Allotetraploid Brassica napus Reveals Homoeologous Exchanges between Subgenomes.</title>
        <authorList>
            <person name="Davis J.T."/>
        </authorList>
    </citation>
    <scope>NUCLEOTIDE SEQUENCE [LARGE SCALE GENOMIC DNA]</scope>
    <source>
        <strain evidence="8">cv. Da-Ae</strain>
        <tissue evidence="7">Seedling</tissue>
    </source>
</reference>
<evidence type="ECO:0000256" key="1">
    <source>
        <dbReference type="ARBA" id="ARBA00004123"/>
    </source>
</evidence>
<feature type="region of interest" description="Disordered" evidence="5">
    <location>
        <begin position="23"/>
        <end position="52"/>
    </location>
</feature>
<feature type="compositionally biased region" description="Polar residues" evidence="5">
    <location>
        <begin position="25"/>
        <end position="40"/>
    </location>
</feature>
<feature type="compositionally biased region" description="Basic and acidic residues" evidence="5">
    <location>
        <begin position="701"/>
        <end position="715"/>
    </location>
</feature>
<dbReference type="Proteomes" id="UP000824890">
    <property type="component" value="Unassembled WGS sequence"/>
</dbReference>
<evidence type="ECO:0000256" key="2">
    <source>
        <dbReference type="ARBA" id="ARBA00022491"/>
    </source>
</evidence>
<feature type="region of interest" description="Disordered" evidence="5">
    <location>
        <begin position="1151"/>
        <end position="1203"/>
    </location>
</feature>
<comment type="caution">
    <text evidence="7">The sequence shown here is derived from an EMBL/GenBank/DDBJ whole genome shotgun (WGS) entry which is preliminary data.</text>
</comment>
<sequence>MVKKEPPPSDGCNTNPSAVLKAQAVRSSSSNIHTASVTNKYKNRDKEGKEIQRSKAKATLSVCFLFRVKDSLSLFSFGKLRAAIHSPPSLLYLVSVCYSEEEIKKEMKRVREEVYVERGGHAVSSRGETNGKALTIGGGGNMGGLTTGDALSYLKAVKDMFQDKKDKYDTFLEVMKDFKAQRVDTSGVIARVRVLFKGYDDLLLGFNTFLPKGYKITLPEKKAVDFGEAIEFVNKIKARFGSDDRAYKKFLDILNMYRKESKSISDVYQEVTLLFQDHEDLLVEFAHFLPDNSGPGSAHYPLSGSNAVPGAPVPAMHPRNFEKSLSVMFIRTLYLPQRIKIRNEYTEHSDQREDGDENLVACSAGQWTGYLKVEDKEGIQDYENGSKDNGSHKILLSSSNHVAKGINELDLSECAQCSPSYRLLPDDYLIQIPSYRNTLGEKVLNDHWVSVTSGSEDYSFKHMRKNQYEESLFRCEDDRFELDMLLESVNAAITRVEALLEKINNNTISIETPICIKEHLSGKCIERLYGDYGLDVMDFLKKNSHIALPVILTRLKQKQEEWARCRSDFRKVWAEVYAKNHHKSLDHRSFYFKQQDSKNLSTKGLVAEIKDISDRKHIEDPLHAIAVGTKPSFTPDVEFSYTDTQVHADLYQLIKYYCEEICATEQSDKVMKLWVTFLEPMFGVPSRSQTDETVIDVAKSKDNQEQREAVKDNTRDGSPVSNLKPLTPPKTPNKENPTIGSSFAGAATNTEDSQPKLVSPKDLVIEDLENRSKVSVVSMGEPHKVEREEGELSPTESFEHDNSEVCRDNGVESVQKLPDNVRSNTSPEDDGSKPTQKLLEANENASKVPASGSKFGGQVSLDEEHKRAMNCDQLDESFSTFSERSLQPVKPLAKHVPVALHDSPNDSRVFYGNDSFYVLFRLHQMLYERILSAKIHSERKWKAPDRDNTSPDSYTRFMDALYNLLDGSSDNTKFEDECRAIIGAQSYILFTLDKLVQKFVKHLHAVAADETDTRLLQLQTYESYRKPGRFFEIVYHENARALLHDQNIYRIEYSSAQTRLAIQLMNSGNDQPEVTAVAVEPGFANYLQNEFLSLVPDEEKPGLFLKRNKAKMSGLDESSGMSRAMEGLKIINEVECKMACSSSKVKYEPNTSDLLYRSKQKKPKLSPNGLDNDKTTPSSSEISRKKRKSRFHTSLNRRLVSLR</sequence>